<dbReference type="SUPFAM" id="SSF52540">
    <property type="entry name" value="P-loop containing nucleoside triphosphate hydrolases"/>
    <property type="match status" value="1"/>
</dbReference>
<dbReference type="GO" id="GO:0005525">
    <property type="term" value="F:GTP binding"/>
    <property type="evidence" value="ECO:0007669"/>
    <property type="project" value="UniProtKB-KW"/>
</dbReference>
<keyword evidence="2" id="KW-0342">GTP-binding</keyword>
<comment type="function">
    <text evidence="3">Possible regulatory or functional link with the histocompatibility cluster.</text>
</comment>
<evidence type="ECO:0000256" key="2">
    <source>
        <dbReference type="ARBA" id="ARBA00023134"/>
    </source>
</evidence>
<feature type="domain" description="G" evidence="6">
    <location>
        <begin position="337"/>
        <end position="391"/>
    </location>
</feature>
<dbReference type="GeneID" id="100749007"/>
<dbReference type="PANTHER" id="PTHR45709:SF3">
    <property type="entry name" value="GUANINE NUCLEOTIDE-BINDING PROTEIN-LIKE 1"/>
    <property type="match status" value="1"/>
</dbReference>
<evidence type="ECO:0000256" key="3">
    <source>
        <dbReference type="ARBA" id="ARBA00037770"/>
    </source>
</evidence>
<dbReference type="RefSeq" id="XP_012243413.1">
    <property type="nucleotide sequence ID" value="XM_012387990.3"/>
</dbReference>
<dbReference type="InterPro" id="IPR043358">
    <property type="entry name" value="GNL1-like"/>
</dbReference>
<organism evidence="7 8">
    <name type="scientific">Bombus impatiens</name>
    <name type="common">Bumblebee</name>
    <dbReference type="NCBI Taxonomy" id="132113"/>
    <lineage>
        <taxon>Eukaryota</taxon>
        <taxon>Metazoa</taxon>
        <taxon>Ecdysozoa</taxon>
        <taxon>Arthropoda</taxon>
        <taxon>Hexapoda</taxon>
        <taxon>Insecta</taxon>
        <taxon>Pterygota</taxon>
        <taxon>Neoptera</taxon>
        <taxon>Endopterygota</taxon>
        <taxon>Hymenoptera</taxon>
        <taxon>Apocrita</taxon>
        <taxon>Aculeata</taxon>
        <taxon>Apoidea</taxon>
        <taxon>Anthophila</taxon>
        <taxon>Apidae</taxon>
        <taxon>Bombus</taxon>
        <taxon>Pyrobombus</taxon>
    </lineage>
</organism>
<feature type="region of interest" description="Disordered" evidence="5">
    <location>
        <begin position="1"/>
        <end position="43"/>
    </location>
</feature>
<proteinExistence type="predicted"/>
<evidence type="ECO:0000259" key="6">
    <source>
        <dbReference type="Pfam" id="PF01926"/>
    </source>
</evidence>
<feature type="compositionally biased region" description="Basic and acidic residues" evidence="5">
    <location>
        <begin position="536"/>
        <end position="561"/>
    </location>
</feature>
<accession>A0A6P3UXM2</accession>
<dbReference type="Proteomes" id="UP000515180">
    <property type="component" value="Unplaced"/>
</dbReference>
<evidence type="ECO:0000256" key="4">
    <source>
        <dbReference type="ARBA" id="ARBA00039902"/>
    </source>
</evidence>
<dbReference type="InterPro" id="IPR006073">
    <property type="entry name" value="GTP-bd"/>
</dbReference>
<dbReference type="CDD" id="cd01857">
    <property type="entry name" value="HSR1_MMR1"/>
    <property type="match status" value="1"/>
</dbReference>
<dbReference type="KEGG" id="bim:100749007"/>
<feature type="region of interest" description="Disordered" evidence="5">
    <location>
        <begin position="527"/>
        <end position="574"/>
    </location>
</feature>
<dbReference type="OrthoDB" id="391988at2759"/>
<dbReference type="Pfam" id="PF01926">
    <property type="entry name" value="MMR_HSR1"/>
    <property type="match status" value="1"/>
</dbReference>
<evidence type="ECO:0000313" key="7">
    <source>
        <dbReference type="Proteomes" id="UP000515180"/>
    </source>
</evidence>
<evidence type="ECO:0000256" key="5">
    <source>
        <dbReference type="SAM" id="MobiDB-lite"/>
    </source>
</evidence>
<evidence type="ECO:0000313" key="8">
    <source>
        <dbReference type="RefSeq" id="XP_012243413.1"/>
    </source>
</evidence>
<feature type="compositionally biased region" description="Basic residues" evidence="5">
    <location>
        <begin position="1"/>
        <end position="16"/>
    </location>
</feature>
<dbReference type="AlphaFoldDB" id="A0A6P3UXM2"/>
<evidence type="ECO:0000256" key="1">
    <source>
        <dbReference type="ARBA" id="ARBA00022741"/>
    </source>
</evidence>
<dbReference type="PANTHER" id="PTHR45709">
    <property type="entry name" value="LARGE SUBUNIT GTPASE 1 HOMOLOG-RELATED"/>
    <property type="match status" value="1"/>
</dbReference>
<keyword evidence="7" id="KW-1185">Reference proteome</keyword>
<feature type="compositionally biased region" description="Basic and acidic residues" evidence="5">
    <location>
        <begin position="33"/>
        <end position="43"/>
    </location>
</feature>
<dbReference type="Gene3D" id="3.40.50.300">
    <property type="entry name" value="P-loop containing nucleotide triphosphate hydrolases"/>
    <property type="match status" value="1"/>
</dbReference>
<dbReference type="InterPro" id="IPR027417">
    <property type="entry name" value="P-loop_NTPase"/>
</dbReference>
<name>A0A6P3UXM2_BOMIM</name>
<reference evidence="8" key="1">
    <citation type="submission" date="2025-08" db="UniProtKB">
        <authorList>
            <consortium name="RefSeq"/>
        </authorList>
    </citation>
    <scope>IDENTIFICATION</scope>
</reference>
<dbReference type="GO" id="GO:0003924">
    <property type="term" value="F:GTPase activity"/>
    <property type="evidence" value="ECO:0007669"/>
    <property type="project" value="InterPro"/>
</dbReference>
<dbReference type="PRINTS" id="PR00326">
    <property type="entry name" value="GTP1OBG"/>
</dbReference>
<gene>
    <name evidence="8" type="primary">LOC100749007</name>
</gene>
<keyword evidence="1" id="KW-0547">Nucleotide-binding</keyword>
<dbReference type="CTD" id="35338"/>
<protein>
    <recommendedName>
        <fullName evidence="4">Guanine nucleotide-binding protein-like 1</fullName>
    </recommendedName>
</protein>
<sequence length="589" mass="68372">MSKPRRKKPFSGKAKKQQLQTKKQRQNLALHTGESHSGYKEDDINYSSDLEYNAIQKINKQPKNDNSLRNRYTLQFFQDSEEEILKRKKQSRSAIVPLSLKDQEVSNNYFPPGIDMPKRPPWDFNMSKKQLELAEHKYFTEYLKNMEKLNTISYFELNLETWRQLWRVLEMSDILLIIVDIRYTVLMFPPYLYEYITNELKKDMILVLNKIDLAPPALVIAWKEYFHTIYPKLHILMFTSYPTYNLCGNKRDTKGMKHRRRKGKLKMAAEGAQKLLDICKEIVGDNVDLTSWQEKIQEEMQMEFDLDDVDHKSNITIEKGDTSYIKHERYKNGVLSIGCIGTPNVGKSSLMNALMGKKVVSVSRTPGHTKHFQTIFLTKTVCLCDCPGLVFPSTVPKQLQILMGSFPIAQVSEPYTTIKFLAERIDLPKILKLQHQDNDDTWSAMDICDSWAAKRNFFTARTARYDSYRAANSLLRMALEGKICIYVYPQDWSLNKGKLENHPEIELVKWIQAKNKGEDVSDMRGIYISSEDENDEQKLSENREHEEKTSQETSDTSDHSNETTSEDSEISPVVNKFEALCTDISEINP</sequence>